<evidence type="ECO:0000256" key="6">
    <source>
        <dbReference type="ARBA" id="ARBA00022970"/>
    </source>
</evidence>
<feature type="transmembrane region" description="Helical" evidence="10">
    <location>
        <begin position="34"/>
        <end position="53"/>
    </location>
</feature>
<feature type="transmembrane region" description="Helical" evidence="10">
    <location>
        <begin position="265"/>
        <end position="284"/>
    </location>
</feature>
<keyword evidence="6" id="KW-0029">Amino-acid transport</keyword>
<feature type="transmembrane region" description="Helical" evidence="10">
    <location>
        <begin position="227"/>
        <end position="249"/>
    </location>
</feature>
<dbReference type="OrthoDB" id="9807115at2"/>
<comment type="similarity">
    <text evidence="9">Belongs to the binding-protein-dependent transport system permease family. LivHM subfamily.</text>
</comment>
<feature type="transmembrane region" description="Helical" evidence="10">
    <location>
        <begin position="59"/>
        <end position="81"/>
    </location>
</feature>
<evidence type="ECO:0000256" key="5">
    <source>
        <dbReference type="ARBA" id="ARBA00022692"/>
    </source>
</evidence>
<evidence type="ECO:0000256" key="4">
    <source>
        <dbReference type="ARBA" id="ARBA00022519"/>
    </source>
</evidence>
<dbReference type="GO" id="GO:0015192">
    <property type="term" value="F:L-phenylalanine transmembrane transporter activity"/>
    <property type="evidence" value="ECO:0007669"/>
    <property type="project" value="TreeGrafter"/>
</dbReference>
<keyword evidence="12" id="KW-1185">Reference proteome</keyword>
<dbReference type="EMBL" id="DF977001">
    <property type="protein sequence ID" value="GAQ25275.1"/>
    <property type="molecule type" value="Genomic_DNA"/>
</dbReference>
<dbReference type="Pfam" id="PF02653">
    <property type="entry name" value="BPD_transp_2"/>
    <property type="match status" value="1"/>
</dbReference>
<feature type="transmembrane region" description="Helical" evidence="10">
    <location>
        <begin position="6"/>
        <end position="27"/>
    </location>
</feature>
<evidence type="ECO:0000256" key="7">
    <source>
        <dbReference type="ARBA" id="ARBA00022989"/>
    </source>
</evidence>
<evidence type="ECO:0000256" key="2">
    <source>
        <dbReference type="ARBA" id="ARBA00022448"/>
    </source>
</evidence>
<evidence type="ECO:0000313" key="12">
    <source>
        <dbReference type="Proteomes" id="UP000062160"/>
    </source>
</evidence>
<dbReference type="GO" id="GO:0015808">
    <property type="term" value="P:L-alanine transport"/>
    <property type="evidence" value="ECO:0007669"/>
    <property type="project" value="TreeGrafter"/>
</dbReference>
<keyword evidence="4" id="KW-0997">Cell inner membrane</keyword>
<dbReference type="PANTHER" id="PTHR11795:SF371">
    <property type="entry name" value="HIGH-AFFINITY BRANCHED-CHAIN AMINO ACID TRANSPORT SYSTEM PERMEASE PROTEIN LIVH"/>
    <property type="match status" value="1"/>
</dbReference>
<dbReference type="RefSeq" id="WP_059032672.1">
    <property type="nucleotide sequence ID" value="NZ_DF977001.1"/>
</dbReference>
<organism evidence="11">
    <name type="scientific">Tepidanaerobacter syntrophicus</name>
    <dbReference type="NCBI Taxonomy" id="224999"/>
    <lineage>
        <taxon>Bacteria</taxon>
        <taxon>Bacillati</taxon>
        <taxon>Bacillota</taxon>
        <taxon>Clostridia</taxon>
        <taxon>Thermosediminibacterales</taxon>
        <taxon>Tepidanaerobacteraceae</taxon>
        <taxon>Tepidanaerobacter</taxon>
    </lineage>
</organism>
<gene>
    <name evidence="11" type="ORF">TSYNT_7294</name>
</gene>
<feature type="transmembrane region" description="Helical" evidence="10">
    <location>
        <begin position="188"/>
        <end position="207"/>
    </location>
</feature>
<evidence type="ECO:0000313" key="11">
    <source>
        <dbReference type="EMBL" id="GAQ25275.1"/>
    </source>
</evidence>
<dbReference type="InterPro" id="IPR052157">
    <property type="entry name" value="BCAA_transport_permease"/>
</dbReference>
<feature type="transmembrane region" description="Helical" evidence="10">
    <location>
        <begin position="93"/>
        <end position="115"/>
    </location>
</feature>
<dbReference type="InterPro" id="IPR001851">
    <property type="entry name" value="ABC_transp_permease"/>
</dbReference>
<comment type="subcellular location">
    <subcellularLocation>
        <location evidence="1">Cell membrane</location>
        <topology evidence="1">Multi-pass membrane protein</topology>
    </subcellularLocation>
</comment>
<dbReference type="GO" id="GO:0042941">
    <property type="term" value="P:D-alanine transmembrane transport"/>
    <property type="evidence" value="ECO:0007669"/>
    <property type="project" value="TreeGrafter"/>
</dbReference>
<keyword evidence="7 10" id="KW-1133">Transmembrane helix</keyword>
<dbReference type="CDD" id="cd06582">
    <property type="entry name" value="TM_PBP1_LivH_like"/>
    <property type="match status" value="1"/>
</dbReference>
<evidence type="ECO:0000256" key="10">
    <source>
        <dbReference type="SAM" id="Phobius"/>
    </source>
</evidence>
<feature type="transmembrane region" description="Helical" evidence="10">
    <location>
        <begin position="135"/>
        <end position="159"/>
    </location>
</feature>
<reference evidence="11" key="1">
    <citation type="journal article" date="2016" name="Genome Announc.">
        <title>Draft Genome Sequence of the Syntrophic Lactate-Degrading Bacterium Tepidanaerobacter syntrophicus JLT.</title>
        <authorList>
            <person name="Matsuura N."/>
            <person name="Ohashi A."/>
            <person name="Tourlousse D.M."/>
            <person name="Sekiguchi Y."/>
        </authorList>
    </citation>
    <scope>NUCLEOTIDE SEQUENCE [LARGE SCALE GENOMIC DNA]</scope>
    <source>
        <strain evidence="11">JL</strain>
    </source>
</reference>
<proteinExistence type="inferred from homology"/>
<sequence>MFFQELINGLSIGSVYALMAVGYSLIYSLLNFTNFAHSITVTIGAFVTFYFLSMVTKNLFLGIVIATGLAGLLAVVIELLGYRPLINKNARRIYLLIVGLGISIMSENLVIIAFSSRFRVYPVNFSNRTIEIFGANAGVIDLIIFSVSVIALVLVELLIQKSRLGLAIRGAAVNLDATSLMGVDVQKLIRIVFLIAGSLAGLAGALLGAKYTTFPMLGSVMTNKAFISSVVGGLGSIPGAVLGGLILGISESMISGYLSSTMRDIFAYLLLVLILFIRPSGLLGKSSEDKA</sequence>
<dbReference type="GO" id="GO:0015190">
    <property type="term" value="F:L-leucine transmembrane transporter activity"/>
    <property type="evidence" value="ECO:0007669"/>
    <property type="project" value="TreeGrafter"/>
</dbReference>
<evidence type="ECO:0000256" key="1">
    <source>
        <dbReference type="ARBA" id="ARBA00004651"/>
    </source>
</evidence>
<dbReference type="GO" id="GO:0005886">
    <property type="term" value="C:plasma membrane"/>
    <property type="evidence" value="ECO:0007669"/>
    <property type="project" value="UniProtKB-SubCell"/>
</dbReference>
<dbReference type="GO" id="GO:1903806">
    <property type="term" value="P:L-isoleucine import across plasma membrane"/>
    <property type="evidence" value="ECO:0007669"/>
    <property type="project" value="TreeGrafter"/>
</dbReference>
<keyword evidence="5 10" id="KW-0812">Transmembrane</keyword>
<evidence type="ECO:0000256" key="9">
    <source>
        <dbReference type="ARBA" id="ARBA00037998"/>
    </source>
</evidence>
<evidence type="ECO:0000256" key="3">
    <source>
        <dbReference type="ARBA" id="ARBA00022475"/>
    </source>
</evidence>
<dbReference type="Proteomes" id="UP000062160">
    <property type="component" value="Unassembled WGS sequence"/>
</dbReference>
<keyword evidence="3" id="KW-1003">Cell membrane</keyword>
<dbReference type="AlphaFoldDB" id="A0A0U9HGM4"/>
<accession>A0A0U9HGM4</accession>
<name>A0A0U9HGM4_9FIRM</name>
<keyword evidence="2" id="KW-0813">Transport</keyword>
<dbReference type="STRING" id="224999.GCA_001485475_01290"/>
<dbReference type="GO" id="GO:0005304">
    <property type="term" value="F:L-valine transmembrane transporter activity"/>
    <property type="evidence" value="ECO:0007669"/>
    <property type="project" value="TreeGrafter"/>
</dbReference>
<protein>
    <submittedName>
        <fullName evidence="11">Branched-chain amino acid transport system permease protein</fullName>
    </submittedName>
</protein>
<dbReference type="GO" id="GO:0015188">
    <property type="term" value="F:L-isoleucine transmembrane transporter activity"/>
    <property type="evidence" value="ECO:0007669"/>
    <property type="project" value="TreeGrafter"/>
</dbReference>
<keyword evidence="8 10" id="KW-0472">Membrane</keyword>
<evidence type="ECO:0000256" key="8">
    <source>
        <dbReference type="ARBA" id="ARBA00023136"/>
    </source>
</evidence>
<dbReference type="PANTHER" id="PTHR11795">
    <property type="entry name" value="BRANCHED-CHAIN AMINO ACID TRANSPORT SYSTEM PERMEASE PROTEIN LIVH"/>
    <property type="match status" value="1"/>
</dbReference>